<protein>
    <recommendedName>
        <fullName evidence="4">Nickel uptake substrate-specific transmembrane region</fullName>
    </recommendedName>
</protein>
<evidence type="ECO:0000256" key="1">
    <source>
        <dbReference type="SAM" id="MobiDB-lite"/>
    </source>
</evidence>
<dbReference type="EMBL" id="CP036290">
    <property type="protein sequence ID" value="QDU83547.1"/>
    <property type="molecule type" value="Genomic_DNA"/>
</dbReference>
<sequence length="900" mass="95536">MARTLVALAGTLALVSIALVLWFANGADPGPRALVESDAASGTQGTDDTEFTHGATGSVGAAATDSAVARGRRALVGTPEAALDLTGRTFQILCIDRATGAPVPSASVFVSDAPSFDGIDAASLPRPTRTLREHGTPHVADLAGIVEIERPVRRTHIAAWSGEQSGFVSLELPIIDGVATVALDPVRELTVEVRDASGAPVGGILLDVGIRAVDRDGKEYGQPRSISVATSDGSDGELGRVVVDWSAFLAKLGRTSTRVGFVEAEWSSPDAPRITFDPGELPAEPLLLTLAESGRLTVELRDGQGRLVPGRHWISLSGAARRPPSFTAFTDGGRAEYERVALDRTLLVVANRFTFGDGPTVEVVGPTQARRDVAVELVIEETLVVGRAVDEDGRPLADTELLESPRGSGEPLLLSTDSEGRFAFMRRGRVTEALGGREIQFDLVEGSWWSRSPRTAAIDHRIPAEDFGVAGQRSVTDVGDVVFARDALLVQGRIVDAFGRVVPNIGVAVHERAGGGWKQVSIVDGSTSVLGARTSEDGRFAIHAGDALAARAGAGELYLFATSRTFRATEPVSFAPGADVEVVVHSFGRVTGRIAGIDPDDFSSSSVYARSSSTAGPLQDWTEYSRVDRSGGFELDLAPGDWDLGLSLDVEAGERVIDVLERVEVIEGRRAQDPRLDPWEPPIRRIEVSVVDASGAPVDRGTVWMDAAWMEAAWMDGDRSDAASSDTVEATEPRRVGLHYGTFAFYADGPAPDVWIVAEGYESALVRAPFDGLVVTLAPAPTVELAIAGPQLELPGSAELRFVLVPDSVPLSGAPRVEAYSVEGFTDVPAVVELFEVHSPGAWTVLLHVARNAHADSIQVGPSWSIDVAAGSARQRFEIELERAHVDRALEVLRDSSDDD</sequence>
<name>A0A518CWE4_9BACT</name>
<keyword evidence="3" id="KW-1185">Reference proteome</keyword>
<reference evidence="2 3" key="1">
    <citation type="submission" date="2019-02" db="EMBL/GenBank/DDBJ databases">
        <title>Deep-cultivation of Planctomycetes and their phenomic and genomic characterization uncovers novel biology.</title>
        <authorList>
            <person name="Wiegand S."/>
            <person name="Jogler M."/>
            <person name="Boedeker C."/>
            <person name="Pinto D."/>
            <person name="Vollmers J."/>
            <person name="Rivas-Marin E."/>
            <person name="Kohn T."/>
            <person name="Peeters S.H."/>
            <person name="Heuer A."/>
            <person name="Rast P."/>
            <person name="Oberbeckmann S."/>
            <person name="Bunk B."/>
            <person name="Jeske O."/>
            <person name="Meyerdierks A."/>
            <person name="Storesund J.E."/>
            <person name="Kallscheuer N."/>
            <person name="Luecker S."/>
            <person name="Lage O.M."/>
            <person name="Pohl T."/>
            <person name="Merkel B.J."/>
            <person name="Hornburger P."/>
            <person name="Mueller R.-W."/>
            <person name="Bruemmer F."/>
            <person name="Labrenz M."/>
            <person name="Spormann A.M."/>
            <person name="Op den Camp H."/>
            <person name="Overmann J."/>
            <person name="Amann R."/>
            <person name="Jetten M.S.M."/>
            <person name="Mascher T."/>
            <person name="Medema M.H."/>
            <person name="Devos D.P."/>
            <person name="Kaster A.-K."/>
            <person name="Ovreas L."/>
            <person name="Rohde M."/>
            <person name="Galperin M.Y."/>
            <person name="Jogler C."/>
        </authorList>
    </citation>
    <scope>NUCLEOTIDE SEQUENCE [LARGE SCALE GENOMIC DNA]</scope>
    <source>
        <strain evidence="2 3">Pla163</strain>
    </source>
</reference>
<evidence type="ECO:0008006" key="4">
    <source>
        <dbReference type="Google" id="ProtNLM"/>
    </source>
</evidence>
<gene>
    <name evidence="2" type="ORF">Pla163_06460</name>
</gene>
<feature type="region of interest" description="Disordered" evidence="1">
    <location>
        <begin position="35"/>
        <end position="57"/>
    </location>
</feature>
<dbReference type="AlphaFoldDB" id="A0A518CWE4"/>
<dbReference type="Proteomes" id="UP000319342">
    <property type="component" value="Chromosome"/>
</dbReference>
<evidence type="ECO:0000313" key="3">
    <source>
        <dbReference type="Proteomes" id="UP000319342"/>
    </source>
</evidence>
<organism evidence="2 3">
    <name type="scientific">Rohdeia mirabilis</name>
    <dbReference type="NCBI Taxonomy" id="2528008"/>
    <lineage>
        <taxon>Bacteria</taxon>
        <taxon>Pseudomonadati</taxon>
        <taxon>Planctomycetota</taxon>
        <taxon>Planctomycetia</taxon>
        <taxon>Planctomycetia incertae sedis</taxon>
        <taxon>Rohdeia</taxon>
    </lineage>
</organism>
<proteinExistence type="predicted"/>
<accession>A0A518CWE4</accession>
<evidence type="ECO:0000313" key="2">
    <source>
        <dbReference type="EMBL" id="QDU83547.1"/>
    </source>
</evidence>